<name>A0A1S7NN06_9HYPH</name>
<proteinExistence type="predicted"/>
<sequence length="107" mass="11005">MKNYRGPADTVEVTAPADVNSGDGVLVGKLFGVAQFSAKAGQRVNLAREGVFTLPKTNAQAWTEGALLYWDGAKLTTADNAGANTKVGYAAAVAANPSATGDLILHQ</sequence>
<keyword evidence="2" id="KW-1185">Reference proteome</keyword>
<evidence type="ECO:0000313" key="1">
    <source>
        <dbReference type="EMBL" id="CUX09351.1"/>
    </source>
</evidence>
<gene>
    <name evidence="1" type="ORF">AGR3A_Cc120066</name>
</gene>
<dbReference type="RefSeq" id="WP_080841902.1">
    <property type="nucleotide sequence ID" value="NZ_LT009723.1"/>
</dbReference>
<dbReference type="InterPro" id="IPR011231">
    <property type="entry name" value="Phage_VT1-Sakai_H0018"/>
</dbReference>
<dbReference type="AlphaFoldDB" id="A0A1S7NN06"/>
<protein>
    <recommendedName>
        <fullName evidence="3">DUF2190 family protein</fullName>
    </recommendedName>
</protein>
<dbReference type="Proteomes" id="UP000191988">
    <property type="component" value="Unassembled WGS sequence"/>
</dbReference>
<dbReference type="STRING" id="1183432.AGR3A_Cc120066"/>
<dbReference type="PIRSF" id="PIRSF030771">
    <property type="entry name" value="UCP030771"/>
    <property type="match status" value="1"/>
</dbReference>
<dbReference type="Pfam" id="PF09956">
    <property type="entry name" value="Phage_cement_2"/>
    <property type="match status" value="1"/>
</dbReference>
<organism evidence="1 2">
    <name type="scientific">Agrobacterium tomkonis CFBP 6623</name>
    <dbReference type="NCBI Taxonomy" id="1183432"/>
    <lineage>
        <taxon>Bacteria</taxon>
        <taxon>Pseudomonadati</taxon>
        <taxon>Pseudomonadota</taxon>
        <taxon>Alphaproteobacteria</taxon>
        <taxon>Hyphomicrobiales</taxon>
        <taxon>Rhizobiaceae</taxon>
        <taxon>Rhizobium/Agrobacterium group</taxon>
        <taxon>Agrobacterium</taxon>
        <taxon>Agrobacterium tumefaciens complex</taxon>
    </lineage>
</organism>
<evidence type="ECO:0000313" key="2">
    <source>
        <dbReference type="Proteomes" id="UP000191988"/>
    </source>
</evidence>
<dbReference type="EMBL" id="FBWK01000004">
    <property type="protein sequence ID" value="CUX09351.1"/>
    <property type="molecule type" value="Genomic_DNA"/>
</dbReference>
<accession>A0A1S7NN06</accession>
<reference evidence="2" key="1">
    <citation type="submission" date="2016-01" db="EMBL/GenBank/DDBJ databases">
        <authorList>
            <person name="Regsiter A."/>
            <person name="william w."/>
        </authorList>
    </citation>
    <scope>NUCLEOTIDE SEQUENCE [LARGE SCALE GENOMIC DNA]</scope>
    <source>
        <strain evidence="2">CFBP 6623</strain>
    </source>
</reference>
<evidence type="ECO:0008006" key="3">
    <source>
        <dbReference type="Google" id="ProtNLM"/>
    </source>
</evidence>